<keyword evidence="6 9" id="KW-0175">Coiled coil</keyword>
<dbReference type="EMBL" id="CP110422">
    <property type="protein sequence ID" value="WAQ82516.1"/>
    <property type="molecule type" value="Genomic_DNA"/>
</dbReference>
<dbReference type="Pfam" id="PF17078">
    <property type="entry name" value="SHE3"/>
    <property type="match status" value="1"/>
</dbReference>
<evidence type="ECO:0000256" key="5">
    <source>
        <dbReference type="ARBA" id="ARBA00022884"/>
    </source>
</evidence>
<gene>
    <name evidence="9" type="primary">SHE3</name>
    <name evidence="11" type="ORF">PtA15_2A833</name>
</gene>
<dbReference type="Proteomes" id="UP001164743">
    <property type="component" value="Chromosome 2A"/>
</dbReference>
<evidence type="ECO:0000256" key="3">
    <source>
        <dbReference type="ARBA" id="ARBA00022448"/>
    </source>
</evidence>
<keyword evidence="5 9" id="KW-0694">RNA-binding</keyword>
<evidence type="ECO:0000256" key="2">
    <source>
        <dbReference type="ARBA" id="ARBA00019884"/>
    </source>
</evidence>
<keyword evidence="12" id="KW-1185">Reference proteome</keyword>
<feature type="coiled-coil region" evidence="9">
    <location>
        <begin position="521"/>
        <end position="548"/>
    </location>
</feature>
<name>A0ABY7CBD4_9BASI</name>
<evidence type="ECO:0000256" key="10">
    <source>
        <dbReference type="SAM" id="MobiDB-lite"/>
    </source>
</evidence>
<feature type="coiled-coil region" evidence="9">
    <location>
        <begin position="408"/>
        <end position="484"/>
    </location>
</feature>
<proteinExistence type="inferred from homology"/>
<sequence length="646" mass="70945">MSAKPPSFRPPSSSRKTSLSDTSTASKPPLRPREANILPPSKPTQPRALHRSVSSSAGLRDRKERPLATPPVRKNPPVPRLNPDQRPPPTNAQPAQNHQVTMLKEQLAKLQSELRIARGQVATLDNQLTRSKTPPSKSPPFATTPNSSQRHHHQAPSPTTPAPSPKSNRKKSSSASRSRSLRKSSSSAASEQQTDGLSIRFISGPGIPSSRSPHPSSIMDDNSLPISDSGYVKDADGVWVPLNGNLSHSPSPNLPSLARFKSQSPAEPPRGISRIPISAVALGRVLAGDPIVPDHQATQADIAEEQEPVEESSEGVHRNGEYSSGASLSSPQIDEQTNTTSSSEPSGNQPPTVSRQPRGNPFFSSGGGRDRGAMIHQNSSADRTTNGGNTGKVITTLQSDLLYARTALDQSKSQLRLSQRAVESLNRQTEDLKESMSRLRLENEGLSKMLSRKERTVSELMERLKRSEAELGTLKLEKKELDISFKKISKETDEVVKDSVRRRDRAETQYEAVRSGVKSLSEGWKRDVSTLKQDISRLEEKHRKEMEDSRLKYNTLAKLHASRSGALSRIETDLTNLQSSKEGFIAQYTSELSGLKAHLEQDQKKSDEGLLLAREVSDECARFKRILRNHSHPAPDPPTTRHNPRP</sequence>
<feature type="compositionally biased region" description="Pro residues" evidence="10">
    <location>
        <begin position="73"/>
        <end position="91"/>
    </location>
</feature>
<evidence type="ECO:0000313" key="12">
    <source>
        <dbReference type="Proteomes" id="UP001164743"/>
    </source>
</evidence>
<reference evidence="11" key="1">
    <citation type="submission" date="2022-10" db="EMBL/GenBank/DDBJ databases">
        <title>Puccinia triticina Genome sequencing and assembly.</title>
        <authorList>
            <person name="Li C."/>
        </authorList>
    </citation>
    <scope>NUCLEOTIDE SEQUENCE</scope>
    <source>
        <strain evidence="11">Pt15</strain>
    </source>
</reference>
<keyword evidence="7 9" id="KW-0472">Membrane</keyword>
<comment type="similarity">
    <text evidence="1 9">Belongs to the SHE3 family.</text>
</comment>
<feature type="region of interest" description="Disordered" evidence="10">
    <location>
        <begin position="1"/>
        <end position="106"/>
    </location>
</feature>
<evidence type="ECO:0000256" key="9">
    <source>
        <dbReference type="RuleBase" id="RU362142"/>
    </source>
</evidence>
<organism evidence="11 12">
    <name type="scientific">Puccinia triticina</name>
    <dbReference type="NCBI Taxonomy" id="208348"/>
    <lineage>
        <taxon>Eukaryota</taxon>
        <taxon>Fungi</taxon>
        <taxon>Dikarya</taxon>
        <taxon>Basidiomycota</taxon>
        <taxon>Pucciniomycotina</taxon>
        <taxon>Pucciniomycetes</taxon>
        <taxon>Pucciniales</taxon>
        <taxon>Pucciniaceae</taxon>
        <taxon>Puccinia</taxon>
    </lineage>
</organism>
<comment type="function">
    <text evidence="8">RNA-binding protein that binds specific mRNAs including the ASH1 mRNA, coding for a repressor of the HO endonuclease. Part of the mRNA localization machinery that restricts accumulation of certain proteins to the bud and in the daughter cell. Required for the delivery of cortical endoplasmic reticulum into the emerging bud.</text>
</comment>
<dbReference type="RefSeq" id="XP_053018071.1">
    <property type="nucleotide sequence ID" value="XM_053166894.1"/>
</dbReference>
<feature type="compositionally biased region" description="Low complexity" evidence="10">
    <location>
        <begin position="173"/>
        <end position="190"/>
    </location>
</feature>
<feature type="compositionally biased region" description="Low complexity" evidence="10">
    <location>
        <begin position="241"/>
        <end position="257"/>
    </location>
</feature>
<keyword evidence="9" id="KW-0509">mRNA transport</keyword>
<feature type="region of interest" description="Disordered" evidence="10">
    <location>
        <begin position="627"/>
        <end position="646"/>
    </location>
</feature>
<evidence type="ECO:0000313" key="11">
    <source>
        <dbReference type="EMBL" id="WAQ82516.1"/>
    </source>
</evidence>
<feature type="compositionally biased region" description="Low complexity" evidence="10">
    <location>
        <begin position="202"/>
        <end position="218"/>
    </location>
</feature>
<dbReference type="InterPro" id="IPR031398">
    <property type="entry name" value="She3"/>
</dbReference>
<dbReference type="GeneID" id="77807789"/>
<feature type="region of interest" description="Disordered" evidence="10">
    <location>
        <begin position="291"/>
        <end position="374"/>
    </location>
</feature>
<keyword evidence="3 9" id="KW-0813">Transport</keyword>
<keyword evidence="4 9" id="KW-0256">Endoplasmic reticulum</keyword>
<feature type="compositionally biased region" description="Low complexity" evidence="10">
    <location>
        <begin position="131"/>
        <end position="145"/>
    </location>
</feature>
<feature type="compositionally biased region" description="Acidic residues" evidence="10">
    <location>
        <begin position="302"/>
        <end position="313"/>
    </location>
</feature>
<protein>
    <recommendedName>
        <fullName evidence="2 9">SWI5-dependent HO expression protein 3</fullName>
    </recommendedName>
</protein>
<evidence type="ECO:0000256" key="1">
    <source>
        <dbReference type="ARBA" id="ARBA00008123"/>
    </source>
</evidence>
<feature type="region of interest" description="Disordered" evidence="10">
    <location>
        <begin position="120"/>
        <end position="273"/>
    </location>
</feature>
<evidence type="ECO:0000256" key="7">
    <source>
        <dbReference type="ARBA" id="ARBA00023136"/>
    </source>
</evidence>
<accession>A0ABY7CBD4</accession>
<feature type="compositionally biased region" description="Polar residues" evidence="10">
    <location>
        <begin position="321"/>
        <end position="357"/>
    </location>
</feature>
<evidence type="ECO:0000256" key="6">
    <source>
        <dbReference type="ARBA" id="ARBA00023054"/>
    </source>
</evidence>
<feature type="compositionally biased region" description="Low complexity" evidence="10">
    <location>
        <begin position="10"/>
        <end position="24"/>
    </location>
</feature>
<comment type="subcellular location">
    <subcellularLocation>
        <location evidence="9">Endoplasmic reticulum membrane</location>
        <topology evidence="9">Peripheral membrane protein</topology>
    </subcellularLocation>
</comment>
<evidence type="ECO:0000256" key="8">
    <source>
        <dbReference type="ARBA" id="ARBA00024975"/>
    </source>
</evidence>
<evidence type="ECO:0000256" key="4">
    <source>
        <dbReference type="ARBA" id="ARBA00022824"/>
    </source>
</evidence>